<dbReference type="Proteomes" id="UP000779574">
    <property type="component" value="Unassembled WGS sequence"/>
</dbReference>
<sequence length="362" mass="40618">MPFADFFEPRRSGLLALLNRIDKEDRDYLDYVNYGVMSDTRNESLPIYDLSCFAAVMGLCHANWLQAEGGRLLTAHAYVFQRAAAATLNPNAIANIDEELRGLLLSRLNAKQESSAPSTGMLKVTPKASGVQEPIHGMHSGPIGDVTEMRQLYRDLGYAHRIDEFDTYPERVMDHAPLRKAWEERARKLIDEGLIGRCLVNMKTFSREFSSYYDVKPGDTVSNVVVVEDSKGIPQAVDATIISGSSTTTNNQQTSKTSEEDERQTEGHDQAEVEASERKKAKNRKKNQNRKANRKAQKAEQQEEKDAEAHLADRLAENYNLKSSDTVVDDSGLIADVNAWTIRTYVRKPDGEEGSKEDDEEK</sequence>
<reference evidence="2" key="1">
    <citation type="journal article" date="2021" name="J Fungi (Basel)">
        <title>Virulence traits and population genomics of the black yeast Aureobasidium melanogenum.</title>
        <authorList>
            <person name="Cernosa A."/>
            <person name="Sun X."/>
            <person name="Gostincar C."/>
            <person name="Fang C."/>
            <person name="Gunde-Cimerman N."/>
            <person name="Song Z."/>
        </authorList>
    </citation>
    <scope>NUCLEOTIDE SEQUENCE</scope>
    <source>
        <strain evidence="2">EXF-9911</strain>
    </source>
</reference>
<feature type="non-terminal residue" evidence="2">
    <location>
        <position position="1"/>
    </location>
</feature>
<feature type="compositionally biased region" description="Basic and acidic residues" evidence="1">
    <location>
        <begin position="264"/>
        <end position="278"/>
    </location>
</feature>
<feature type="region of interest" description="Disordered" evidence="1">
    <location>
        <begin position="343"/>
        <end position="362"/>
    </location>
</feature>
<evidence type="ECO:0000256" key="1">
    <source>
        <dbReference type="SAM" id="MobiDB-lite"/>
    </source>
</evidence>
<feature type="compositionally biased region" description="Basic residues" evidence="1">
    <location>
        <begin position="279"/>
        <end position="296"/>
    </location>
</feature>
<evidence type="ECO:0000313" key="3">
    <source>
        <dbReference type="Proteomes" id="UP000779574"/>
    </source>
</evidence>
<gene>
    <name evidence="2" type="ORF">KCU76_g1681</name>
</gene>
<name>A0A9P8JEN7_AURME</name>
<proteinExistence type="predicted"/>
<dbReference type="EMBL" id="JAHFXF010000038">
    <property type="protein sequence ID" value="KAG9699199.1"/>
    <property type="molecule type" value="Genomic_DNA"/>
</dbReference>
<feature type="region of interest" description="Disordered" evidence="1">
    <location>
        <begin position="239"/>
        <end position="310"/>
    </location>
</feature>
<feature type="compositionally biased region" description="Low complexity" evidence="1">
    <location>
        <begin position="240"/>
        <end position="256"/>
    </location>
</feature>
<feature type="compositionally biased region" description="Basic and acidic residues" evidence="1">
    <location>
        <begin position="297"/>
        <end position="310"/>
    </location>
</feature>
<reference evidence="2" key="2">
    <citation type="submission" date="2021-08" db="EMBL/GenBank/DDBJ databases">
        <authorList>
            <person name="Gostincar C."/>
            <person name="Sun X."/>
            <person name="Song Z."/>
            <person name="Gunde-Cimerman N."/>
        </authorList>
    </citation>
    <scope>NUCLEOTIDE SEQUENCE</scope>
    <source>
        <strain evidence="2">EXF-9911</strain>
    </source>
</reference>
<organism evidence="2 3">
    <name type="scientific">Aureobasidium melanogenum</name>
    <name type="common">Aureobasidium pullulans var. melanogenum</name>
    <dbReference type="NCBI Taxonomy" id="46634"/>
    <lineage>
        <taxon>Eukaryota</taxon>
        <taxon>Fungi</taxon>
        <taxon>Dikarya</taxon>
        <taxon>Ascomycota</taxon>
        <taxon>Pezizomycotina</taxon>
        <taxon>Dothideomycetes</taxon>
        <taxon>Dothideomycetidae</taxon>
        <taxon>Dothideales</taxon>
        <taxon>Saccotheciaceae</taxon>
        <taxon>Aureobasidium</taxon>
    </lineage>
</organism>
<protein>
    <submittedName>
        <fullName evidence="2">Uncharacterized protein</fullName>
    </submittedName>
</protein>
<accession>A0A9P8JEN7</accession>
<comment type="caution">
    <text evidence="2">The sequence shown here is derived from an EMBL/GenBank/DDBJ whole genome shotgun (WGS) entry which is preliminary data.</text>
</comment>
<evidence type="ECO:0000313" key="2">
    <source>
        <dbReference type="EMBL" id="KAG9699199.1"/>
    </source>
</evidence>
<dbReference type="OrthoDB" id="3932324at2759"/>
<dbReference type="AlphaFoldDB" id="A0A9P8JEN7"/>